<dbReference type="NCBIfam" id="TIGR02481">
    <property type="entry name" value="hemeryth_dom"/>
    <property type="match status" value="1"/>
</dbReference>
<feature type="domain" description="GGDEF" evidence="8">
    <location>
        <begin position="302"/>
        <end position="435"/>
    </location>
</feature>
<dbReference type="Gene3D" id="1.20.120.50">
    <property type="entry name" value="Hemerythrin-like"/>
    <property type="match status" value="1"/>
</dbReference>
<sequence length="604" mass="68396">MPVLSQAALDGDLTDPLPQRILLVENSRAFTGMLREAIEQRLELPVVVASSLAEADRLLTAEDGWFLVLTGLVLADGDRDAVVEFFLKRNLPTVVVSGVYDEDLRKRVLQQQIIDYVLKNTPGSIDYLVWLVQRLERNRRIAALVVDDSPSARGYAAALLRMYGHEVYEAADGSEGLAAIEAHPAIRLAVVDQEMPGMQGVEFTRRLRTLRSRDKVAVIGISGNTDASLIPRFLKNGANDFLRKPFSREEFFCRVSQNVDQLELIGTLQDLATRDFLTGLPNRRCFLEQSQRQLPQLQLHGQCVAVAMIDIDHFKHINDTHGHEAGDDALRAVARAVGDHARSQDLIARFGGEEFCLLVPDMEQDEALLYFEELRQRIAALEVDIGSATLRMTVSIGLCCLRPQRDALHRLISEADRQLYLAKAGGRNRINAACGRHLYSRPRHQHEGEPGMALLVWQDDLNIGIDVIDQQHRRIVEMLNHLHMAQTSLQRAAVGEVIDEVVDYTMSHFAFEEELMEEAGYPFCAAHKRVHEIFIKRVAEYRLRFQAGEDISDELRTMLSRWLFNHIRGDDQAYAEQVKQHLNQFAREHQSGGWLGRTLKRFFG</sequence>
<evidence type="ECO:0008006" key="10">
    <source>
        <dbReference type="Google" id="ProtNLM"/>
    </source>
</evidence>
<dbReference type="InterPro" id="IPR035938">
    <property type="entry name" value="Hemerythrin-like_sf"/>
</dbReference>
<dbReference type="HAMAP" id="MF_00556">
    <property type="entry name" value="Hemerythrin"/>
    <property type="match status" value="1"/>
</dbReference>
<evidence type="ECO:0000256" key="5">
    <source>
        <dbReference type="ARBA" id="ARBA00023004"/>
    </source>
</evidence>
<dbReference type="Pfam" id="PF00990">
    <property type="entry name" value="GGDEF"/>
    <property type="match status" value="1"/>
</dbReference>
<keyword evidence="6" id="KW-0597">Phosphoprotein</keyword>
<dbReference type="GO" id="GO:0043709">
    <property type="term" value="P:cell adhesion involved in single-species biofilm formation"/>
    <property type="evidence" value="ECO:0007669"/>
    <property type="project" value="TreeGrafter"/>
</dbReference>
<dbReference type="InterPro" id="IPR023504">
    <property type="entry name" value="Bacteriohemerythrin-like"/>
</dbReference>
<gene>
    <name evidence="9" type="ORF">H2204_010751</name>
</gene>
<evidence type="ECO:0000259" key="8">
    <source>
        <dbReference type="PROSITE" id="PS50887"/>
    </source>
</evidence>
<dbReference type="Pfam" id="PF01814">
    <property type="entry name" value="Hemerythrin"/>
    <property type="match status" value="1"/>
</dbReference>
<dbReference type="PROSITE" id="PS50887">
    <property type="entry name" value="GGDEF"/>
    <property type="match status" value="1"/>
</dbReference>
<keyword evidence="5" id="KW-0408">Iron</keyword>
<evidence type="ECO:0000256" key="3">
    <source>
        <dbReference type="ARBA" id="ARBA00022621"/>
    </source>
</evidence>
<evidence type="ECO:0000259" key="7">
    <source>
        <dbReference type="PROSITE" id="PS50110"/>
    </source>
</evidence>
<evidence type="ECO:0000313" key="9">
    <source>
        <dbReference type="EMBL" id="KAJ9624709.1"/>
    </source>
</evidence>
<feature type="domain" description="Response regulatory" evidence="7">
    <location>
        <begin position="20"/>
        <end position="134"/>
    </location>
</feature>
<evidence type="ECO:0000256" key="4">
    <source>
        <dbReference type="ARBA" id="ARBA00022723"/>
    </source>
</evidence>
<dbReference type="GO" id="GO:0005344">
    <property type="term" value="F:oxygen carrier activity"/>
    <property type="evidence" value="ECO:0007669"/>
    <property type="project" value="UniProtKB-KW"/>
</dbReference>
<evidence type="ECO:0000256" key="6">
    <source>
        <dbReference type="PROSITE-ProRule" id="PRU00169"/>
    </source>
</evidence>
<keyword evidence="3" id="KW-0561">Oxygen transport</keyword>
<dbReference type="SUPFAM" id="SSF47188">
    <property type="entry name" value="Hemerythrin-like"/>
    <property type="match status" value="1"/>
</dbReference>
<dbReference type="SMART" id="SM00448">
    <property type="entry name" value="REC"/>
    <property type="match status" value="2"/>
</dbReference>
<dbReference type="GO" id="GO:0000160">
    <property type="term" value="P:phosphorelay signal transduction system"/>
    <property type="evidence" value="ECO:0007669"/>
    <property type="project" value="InterPro"/>
</dbReference>
<dbReference type="Pfam" id="PF00072">
    <property type="entry name" value="Response_reg"/>
    <property type="match status" value="1"/>
</dbReference>
<dbReference type="AlphaFoldDB" id="A0AA38XVP9"/>
<reference evidence="9" key="1">
    <citation type="submission" date="2022-10" db="EMBL/GenBank/DDBJ databases">
        <title>Culturing micro-colonial fungi from biological soil crusts in the Mojave desert and describing Neophaeococcomyces mojavensis, and introducing the new genera and species Taxawa tesnikishii.</title>
        <authorList>
            <person name="Kurbessoian T."/>
            <person name="Stajich J.E."/>
        </authorList>
    </citation>
    <scope>NUCLEOTIDE SEQUENCE</scope>
    <source>
        <strain evidence="9">TK_35</strain>
    </source>
</reference>
<evidence type="ECO:0000256" key="1">
    <source>
        <dbReference type="ARBA" id="ARBA00010587"/>
    </source>
</evidence>
<evidence type="ECO:0000256" key="2">
    <source>
        <dbReference type="ARBA" id="ARBA00022448"/>
    </source>
</evidence>
<organism evidence="9">
    <name type="scientific">Knufia peltigerae</name>
    <dbReference type="NCBI Taxonomy" id="1002370"/>
    <lineage>
        <taxon>Eukaryota</taxon>
        <taxon>Fungi</taxon>
        <taxon>Dikarya</taxon>
        <taxon>Ascomycota</taxon>
        <taxon>Pezizomycotina</taxon>
        <taxon>Eurotiomycetes</taxon>
        <taxon>Chaetothyriomycetidae</taxon>
        <taxon>Chaetothyriales</taxon>
        <taxon>Trichomeriaceae</taxon>
        <taxon>Knufia</taxon>
    </lineage>
</organism>
<dbReference type="InterPro" id="IPR043128">
    <property type="entry name" value="Rev_trsase/Diguanyl_cyclase"/>
</dbReference>
<dbReference type="InterPro" id="IPR029787">
    <property type="entry name" value="Nucleotide_cyclase"/>
</dbReference>
<dbReference type="PANTHER" id="PTHR45138">
    <property type="entry name" value="REGULATORY COMPONENTS OF SENSORY TRANSDUCTION SYSTEM"/>
    <property type="match status" value="1"/>
</dbReference>
<dbReference type="Gene3D" id="3.40.50.2300">
    <property type="match status" value="2"/>
</dbReference>
<dbReference type="InterPro" id="IPR050469">
    <property type="entry name" value="Diguanylate_Cyclase"/>
</dbReference>
<comment type="caution">
    <text evidence="9">The sequence shown here is derived from an EMBL/GenBank/DDBJ whole genome shotgun (WGS) entry which is preliminary data.</text>
</comment>
<dbReference type="InterPro" id="IPR012827">
    <property type="entry name" value="Hemerythrin_metal-bd"/>
</dbReference>
<dbReference type="SMART" id="SM00267">
    <property type="entry name" value="GGDEF"/>
    <property type="match status" value="1"/>
</dbReference>
<dbReference type="InterPro" id="IPR012312">
    <property type="entry name" value="Hemerythrin-like"/>
</dbReference>
<dbReference type="SUPFAM" id="SSF55073">
    <property type="entry name" value="Nucleotide cyclase"/>
    <property type="match status" value="1"/>
</dbReference>
<feature type="domain" description="Response regulatory" evidence="7">
    <location>
        <begin position="142"/>
        <end position="259"/>
    </location>
</feature>
<dbReference type="CDD" id="cd12107">
    <property type="entry name" value="Hemerythrin"/>
    <property type="match status" value="1"/>
</dbReference>
<dbReference type="GO" id="GO:0005886">
    <property type="term" value="C:plasma membrane"/>
    <property type="evidence" value="ECO:0007669"/>
    <property type="project" value="TreeGrafter"/>
</dbReference>
<dbReference type="GO" id="GO:0052621">
    <property type="term" value="F:diguanylate cyclase activity"/>
    <property type="evidence" value="ECO:0007669"/>
    <property type="project" value="TreeGrafter"/>
</dbReference>
<dbReference type="InterPro" id="IPR011006">
    <property type="entry name" value="CheY-like_superfamily"/>
</dbReference>
<keyword evidence="2" id="KW-0813">Transport</keyword>
<accession>A0AA38XVP9</accession>
<comment type="similarity">
    <text evidence="1">Belongs to the hemerythrin family.</text>
</comment>
<feature type="modified residue" description="4-aspartylphosphate" evidence="6">
    <location>
        <position position="192"/>
    </location>
</feature>
<dbReference type="SUPFAM" id="SSF52172">
    <property type="entry name" value="CheY-like"/>
    <property type="match status" value="2"/>
</dbReference>
<dbReference type="NCBIfam" id="NF002007">
    <property type="entry name" value="PRK00808.1"/>
    <property type="match status" value="1"/>
</dbReference>
<dbReference type="InterPro" id="IPR001789">
    <property type="entry name" value="Sig_transdc_resp-reg_receiver"/>
</dbReference>
<dbReference type="PANTHER" id="PTHR45138:SF9">
    <property type="entry name" value="DIGUANYLATE CYCLASE DGCM-RELATED"/>
    <property type="match status" value="1"/>
</dbReference>
<dbReference type="CDD" id="cd01949">
    <property type="entry name" value="GGDEF"/>
    <property type="match status" value="1"/>
</dbReference>
<proteinExistence type="inferred from homology"/>
<dbReference type="EMBL" id="JAPDRN010000092">
    <property type="protein sequence ID" value="KAJ9624709.1"/>
    <property type="molecule type" value="Genomic_DNA"/>
</dbReference>
<dbReference type="InterPro" id="IPR000160">
    <property type="entry name" value="GGDEF_dom"/>
</dbReference>
<dbReference type="InterPro" id="IPR016131">
    <property type="entry name" value="Haemerythrin_Fe_BS"/>
</dbReference>
<dbReference type="PROSITE" id="PS00550">
    <property type="entry name" value="HEMERYTHRINS"/>
    <property type="match status" value="1"/>
</dbReference>
<dbReference type="NCBIfam" id="NF033749">
    <property type="entry name" value="bact_hemeryth"/>
    <property type="match status" value="1"/>
</dbReference>
<dbReference type="NCBIfam" id="TIGR00254">
    <property type="entry name" value="GGDEF"/>
    <property type="match status" value="1"/>
</dbReference>
<dbReference type="FunFam" id="3.30.70.270:FF:000001">
    <property type="entry name" value="Diguanylate cyclase domain protein"/>
    <property type="match status" value="1"/>
</dbReference>
<keyword evidence="4" id="KW-0479">Metal-binding</keyword>
<dbReference type="Gene3D" id="3.30.70.270">
    <property type="match status" value="1"/>
</dbReference>
<comment type="caution">
    <text evidence="6">Lacks conserved residue(s) required for the propagation of feature annotation.</text>
</comment>
<dbReference type="GO" id="GO:0046872">
    <property type="term" value="F:metal ion binding"/>
    <property type="evidence" value="ECO:0007669"/>
    <property type="project" value="UniProtKB-KW"/>
</dbReference>
<protein>
    <recommendedName>
        <fullName evidence="10">Diguanylate cyclase</fullName>
    </recommendedName>
</protein>
<dbReference type="PROSITE" id="PS50110">
    <property type="entry name" value="RESPONSE_REGULATORY"/>
    <property type="match status" value="2"/>
</dbReference>
<name>A0AA38XVP9_9EURO</name>